<dbReference type="SUPFAM" id="SSF52743">
    <property type="entry name" value="Subtilisin-like"/>
    <property type="match status" value="1"/>
</dbReference>
<dbReference type="OrthoDB" id="10256524at2759"/>
<keyword evidence="3" id="KW-0732">Signal</keyword>
<evidence type="ECO:0000313" key="10">
    <source>
        <dbReference type="Proteomes" id="UP000242519"/>
    </source>
</evidence>
<dbReference type="PANTHER" id="PTHR43806">
    <property type="entry name" value="PEPTIDASE S8"/>
    <property type="match status" value="1"/>
</dbReference>
<comment type="caution">
    <text evidence="6">Lacks conserved residue(s) required for the propagation of feature annotation.</text>
</comment>
<evidence type="ECO:0000256" key="2">
    <source>
        <dbReference type="ARBA" id="ARBA00022670"/>
    </source>
</evidence>
<dbReference type="STRING" id="503106.A0A218YW31"/>
<dbReference type="GO" id="GO:0004252">
    <property type="term" value="F:serine-type endopeptidase activity"/>
    <property type="evidence" value="ECO:0007669"/>
    <property type="project" value="InterPro"/>
</dbReference>
<dbReference type="InterPro" id="IPR036852">
    <property type="entry name" value="Peptidase_S8/S53_dom_sf"/>
</dbReference>
<evidence type="ECO:0000256" key="6">
    <source>
        <dbReference type="PROSITE-ProRule" id="PRU01240"/>
    </source>
</evidence>
<dbReference type="GO" id="GO:0006508">
    <property type="term" value="P:proteolysis"/>
    <property type="evidence" value="ECO:0007669"/>
    <property type="project" value="UniProtKB-KW"/>
</dbReference>
<feature type="domain" description="Peptidase S8/S53" evidence="7">
    <location>
        <begin position="55"/>
        <end position="147"/>
    </location>
</feature>
<comment type="caution">
    <text evidence="9">The sequence shown here is derived from an EMBL/GenBank/DDBJ whole genome shotgun (WGS) entry which is preliminary data.</text>
</comment>
<dbReference type="InterPro" id="IPR023828">
    <property type="entry name" value="Peptidase_S8_Ser-AS"/>
</dbReference>
<proteinExistence type="inferred from homology"/>
<evidence type="ECO:0000256" key="5">
    <source>
        <dbReference type="ARBA" id="ARBA00022825"/>
    </source>
</evidence>
<dbReference type="InParanoid" id="A0A218YW31"/>
<keyword evidence="2" id="KW-0645">Protease</keyword>
<organism evidence="9 10">
    <name type="scientific">Diplocarpon coronariae</name>
    <dbReference type="NCBI Taxonomy" id="2795749"/>
    <lineage>
        <taxon>Eukaryota</taxon>
        <taxon>Fungi</taxon>
        <taxon>Dikarya</taxon>
        <taxon>Ascomycota</taxon>
        <taxon>Pezizomycotina</taxon>
        <taxon>Leotiomycetes</taxon>
        <taxon>Helotiales</taxon>
        <taxon>Drepanopezizaceae</taxon>
        <taxon>Diplocarpon</taxon>
    </lineage>
</organism>
<dbReference type="InterPro" id="IPR010435">
    <property type="entry name" value="C5a/SBT2-like_Fn3"/>
</dbReference>
<dbReference type="EMBL" id="MZNU01000361">
    <property type="protein sequence ID" value="OWO99378.1"/>
    <property type="molecule type" value="Genomic_DNA"/>
</dbReference>
<dbReference type="PANTHER" id="PTHR43806:SF66">
    <property type="entry name" value="SERIN ENDOPEPTIDASE"/>
    <property type="match status" value="1"/>
</dbReference>
<keyword evidence="4" id="KW-0378">Hydrolase</keyword>
<feature type="domain" description="C5a peptidase/Subtilisin-like protease SBT2-like Fn3-like" evidence="8">
    <location>
        <begin position="184"/>
        <end position="301"/>
    </location>
</feature>
<dbReference type="Pfam" id="PF00082">
    <property type="entry name" value="Peptidase_S8"/>
    <property type="match status" value="1"/>
</dbReference>
<dbReference type="GO" id="GO:0016020">
    <property type="term" value="C:membrane"/>
    <property type="evidence" value="ECO:0007669"/>
    <property type="project" value="InterPro"/>
</dbReference>
<accession>A0A218YW31</accession>
<keyword evidence="10" id="KW-1185">Reference proteome</keyword>
<name>A0A218YW31_9HELO</name>
<protein>
    <submittedName>
        <fullName evidence="9">Subtilisin-like protease</fullName>
    </submittedName>
</protein>
<evidence type="ECO:0000256" key="3">
    <source>
        <dbReference type="ARBA" id="ARBA00022729"/>
    </source>
</evidence>
<gene>
    <name evidence="9" type="ORF">B2J93_8775</name>
</gene>
<comment type="similarity">
    <text evidence="1 6">Belongs to the peptidase S8 family.</text>
</comment>
<dbReference type="PROSITE" id="PS51892">
    <property type="entry name" value="SUBTILASE"/>
    <property type="match status" value="1"/>
</dbReference>
<evidence type="ECO:0000259" key="8">
    <source>
        <dbReference type="Pfam" id="PF06280"/>
    </source>
</evidence>
<dbReference type="Pfam" id="PF06280">
    <property type="entry name" value="fn3_5"/>
    <property type="match status" value="1"/>
</dbReference>
<sequence length="407" mass="42943">MAGLQTPSITNTAVVGAGLVPTDLGEQWIIDLAAGNTVKVSFVSSPVVVVQSPGSVNLVTGGKHELFSSYGLTAKNTIAPVVSAPGGLILSTYLASYGGYAVLSGTSMACPFVAGVVALNLQAKGKKVSPKIINSVLSATAKPLNYNDETASFPFLASVTQQVAGLVDAYHMIHAQNALSEVNIALNDTANFVRNPSFYVENVGTTVATYQLTHEPATNVYGFNSTYGVDFNWAISAVPDTDQKHSGAIVAPEILTVAPGQKERVSISVTPDTSLNRTHIPVYSDFIKFTSGTAETVSIPYAGVSANTNDFPVLGKGLNIWEPFFSLGTTSFSGEGSVNGSIEVFKPSRYLYPYFYWSNVMATKQTRLDNVNVNGTNPVTVLGLDTVGWLGGYTNSCFPPNVAGSYF</sequence>
<dbReference type="InterPro" id="IPR050131">
    <property type="entry name" value="Peptidase_S8_subtilisin-like"/>
</dbReference>
<evidence type="ECO:0000256" key="4">
    <source>
        <dbReference type="ARBA" id="ARBA00022801"/>
    </source>
</evidence>
<evidence type="ECO:0000313" key="9">
    <source>
        <dbReference type="EMBL" id="OWO99378.1"/>
    </source>
</evidence>
<dbReference type="PROSITE" id="PS00138">
    <property type="entry name" value="SUBTILASE_SER"/>
    <property type="match status" value="1"/>
</dbReference>
<dbReference type="Proteomes" id="UP000242519">
    <property type="component" value="Unassembled WGS sequence"/>
</dbReference>
<reference evidence="9 10" key="1">
    <citation type="submission" date="2017-04" db="EMBL/GenBank/DDBJ databases">
        <title>Draft genome sequence of Marssonina coronaria NL1: causal agent of apple blotch.</title>
        <authorList>
            <person name="Cheng Q."/>
        </authorList>
    </citation>
    <scope>NUCLEOTIDE SEQUENCE [LARGE SCALE GENOMIC DNA]</scope>
    <source>
        <strain evidence="9 10">NL1</strain>
    </source>
</reference>
<evidence type="ECO:0000256" key="1">
    <source>
        <dbReference type="ARBA" id="ARBA00011073"/>
    </source>
</evidence>
<keyword evidence="5" id="KW-0720">Serine protease</keyword>
<dbReference type="InterPro" id="IPR000209">
    <property type="entry name" value="Peptidase_S8/S53_dom"/>
</dbReference>
<dbReference type="Gene3D" id="3.40.50.200">
    <property type="entry name" value="Peptidase S8/S53 domain"/>
    <property type="match status" value="1"/>
</dbReference>
<evidence type="ECO:0000259" key="7">
    <source>
        <dbReference type="Pfam" id="PF00082"/>
    </source>
</evidence>
<dbReference type="AlphaFoldDB" id="A0A218YW31"/>